<dbReference type="InterPro" id="IPR003902">
    <property type="entry name" value="Tscrpt_reg_GCM"/>
</dbReference>
<proteinExistence type="predicted"/>
<evidence type="ECO:0000313" key="9">
    <source>
        <dbReference type="EMBL" id="KFQ09583.1"/>
    </source>
</evidence>
<evidence type="ECO:0000256" key="5">
    <source>
        <dbReference type="ARBA" id="ARBA00023163"/>
    </source>
</evidence>
<dbReference type="GO" id="GO:0005634">
    <property type="term" value="C:nucleus"/>
    <property type="evidence" value="ECO:0007669"/>
    <property type="project" value="UniProtKB-SubCell"/>
</dbReference>
<dbReference type="PANTHER" id="PTHR12414:SF6">
    <property type="entry name" value="CHORION-SPECIFIC TRANSCRIPTION FACTOR GCMA"/>
    <property type="match status" value="1"/>
</dbReference>
<feature type="region of interest" description="Disordered" evidence="7">
    <location>
        <begin position="257"/>
        <end position="280"/>
    </location>
</feature>
<evidence type="ECO:0000256" key="4">
    <source>
        <dbReference type="ARBA" id="ARBA00023125"/>
    </source>
</evidence>
<dbReference type="OrthoDB" id="6241117at2759"/>
<dbReference type="AlphaFoldDB" id="A0A091PQJ3"/>
<dbReference type="Proteomes" id="UP000053001">
    <property type="component" value="Unassembled WGS sequence"/>
</dbReference>
<dbReference type="SUPFAM" id="SSF90073">
    <property type="entry name" value="GCM domain"/>
    <property type="match status" value="1"/>
</dbReference>
<evidence type="ECO:0000259" key="8">
    <source>
        <dbReference type="PROSITE" id="PS50807"/>
    </source>
</evidence>
<organism evidence="9 10">
    <name type="scientific">Leptosomus discolor</name>
    <name type="common">Madagascar cuckoo roller</name>
    <name type="synonym">Cuculus discolor</name>
    <dbReference type="NCBI Taxonomy" id="188344"/>
    <lineage>
        <taxon>Eukaryota</taxon>
        <taxon>Metazoa</taxon>
        <taxon>Chordata</taxon>
        <taxon>Craniata</taxon>
        <taxon>Vertebrata</taxon>
        <taxon>Euteleostomi</taxon>
        <taxon>Archelosauria</taxon>
        <taxon>Archosauria</taxon>
        <taxon>Dinosauria</taxon>
        <taxon>Saurischia</taxon>
        <taxon>Theropoda</taxon>
        <taxon>Coelurosauria</taxon>
        <taxon>Aves</taxon>
        <taxon>Neognathae</taxon>
        <taxon>Neoaves</taxon>
        <taxon>Telluraves</taxon>
        <taxon>Coraciimorphae</taxon>
        <taxon>Coraciiformes</taxon>
        <taxon>Leptosomidae</taxon>
        <taxon>Leptosomus</taxon>
    </lineage>
</organism>
<keyword evidence="2" id="KW-0217">Developmental protein</keyword>
<dbReference type="KEGG" id="ldi:104345077"/>
<protein>
    <submittedName>
        <fullName evidence="9">Chorion-specific transcription factor GCMa</fullName>
    </submittedName>
</protein>
<accession>A0A091PQJ3</accession>
<dbReference type="Pfam" id="PF03615">
    <property type="entry name" value="GCM"/>
    <property type="match status" value="1"/>
</dbReference>
<dbReference type="PROSITE" id="PS50807">
    <property type="entry name" value="GCM"/>
    <property type="match status" value="1"/>
</dbReference>
<evidence type="ECO:0000256" key="2">
    <source>
        <dbReference type="ARBA" id="ARBA00022473"/>
    </source>
</evidence>
<dbReference type="Gene3D" id="2.20.25.670">
    <property type="entry name" value="GCM domain, large subdomain"/>
    <property type="match status" value="1"/>
</dbReference>
<dbReference type="GO" id="GO:0001228">
    <property type="term" value="F:DNA-binding transcription activator activity, RNA polymerase II-specific"/>
    <property type="evidence" value="ECO:0007669"/>
    <property type="project" value="InterPro"/>
</dbReference>
<dbReference type="FunFam" id="3.30.70.3530:FF:000001">
    <property type="entry name" value="Chorion-specific transcription factor GCMb"/>
    <property type="match status" value="1"/>
</dbReference>
<evidence type="ECO:0000313" key="10">
    <source>
        <dbReference type="Proteomes" id="UP000053001"/>
    </source>
</evidence>
<comment type="subcellular location">
    <subcellularLocation>
        <location evidence="1">Nucleus</location>
    </subcellularLocation>
</comment>
<dbReference type="EMBL" id="KK676869">
    <property type="protein sequence ID" value="KFQ09583.1"/>
    <property type="molecule type" value="Genomic_DNA"/>
</dbReference>
<evidence type="ECO:0000256" key="6">
    <source>
        <dbReference type="ARBA" id="ARBA00023242"/>
    </source>
</evidence>
<dbReference type="Gene3D" id="3.30.70.3530">
    <property type="entry name" value="GCM motif"/>
    <property type="match status" value="1"/>
</dbReference>
<dbReference type="InterPro" id="IPR036115">
    <property type="entry name" value="GCM_dom_sf"/>
</dbReference>
<gene>
    <name evidence="9" type="ORF">N330_07872</name>
</gene>
<reference evidence="9 10" key="1">
    <citation type="submission" date="2014-04" db="EMBL/GenBank/DDBJ databases">
        <title>Genome evolution of avian class.</title>
        <authorList>
            <person name="Zhang G."/>
            <person name="Li C."/>
        </authorList>
    </citation>
    <scope>NUCLEOTIDE SEQUENCE [LARGE SCALE GENOMIC DNA]</scope>
    <source>
        <strain evidence="9">BGI_N330</strain>
    </source>
</reference>
<feature type="domain" description="GCM" evidence="8">
    <location>
        <begin position="23"/>
        <end position="178"/>
    </location>
</feature>
<evidence type="ECO:0000256" key="7">
    <source>
        <dbReference type="SAM" id="MobiDB-lite"/>
    </source>
</evidence>
<keyword evidence="10" id="KW-1185">Reference proteome</keyword>
<name>A0A091PQJ3_LEPDC</name>
<dbReference type="PANTHER" id="PTHR12414">
    <property type="entry name" value="GLIAL CELLS MISSING RELATED/GLIDE"/>
    <property type="match status" value="1"/>
</dbReference>
<dbReference type="InterPro" id="IPR039791">
    <property type="entry name" value="GCM"/>
</dbReference>
<sequence>MLKSADDVVLEQEDSASQHGEITSWDINDIKLPQDIRQIDWFQEWPDSYVKHIYSSEDKNAQRHHSSWAMRNTNNHNSRILKKSCLGVVVCGNDCSTLDGRKIYLRPAICDKARQKQQRKCCPNCSGPLRLLSCRGHGGYPVTNFWRHEGQFIFFQSKGAHDHPRPETKLETEARRSIQKAQTAFSPSSPRSKRIRETKSLTGAMPMREALPSLLSKPDFYMLPGEHVTKSTQEPTLGSCSGRLPYVRAAGEFRDSGEASTWSRSPALGRAPSARRPCGGPAVPAAGPPCAAPSPWHCAHPGTQHVLPATKGGHDTFQPNGGPLGDEFCEEKSPLAYSNSCLPPPPYPAPQGGPCPMASGAGHHCQLSAPPRGSEGDRSEGGCRMDLNYCNNNTFFNPYPLR</sequence>
<keyword evidence="3" id="KW-0805">Transcription regulation</keyword>
<dbReference type="GO" id="GO:0042063">
    <property type="term" value="P:gliogenesis"/>
    <property type="evidence" value="ECO:0007669"/>
    <property type="project" value="TreeGrafter"/>
</dbReference>
<evidence type="ECO:0000256" key="1">
    <source>
        <dbReference type="ARBA" id="ARBA00004123"/>
    </source>
</evidence>
<keyword evidence="4" id="KW-0238">DNA-binding</keyword>
<dbReference type="InterPro" id="IPR043020">
    <property type="entry name" value="GCM_large"/>
</dbReference>
<keyword evidence="5" id="KW-0804">Transcription</keyword>
<evidence type="ECO:0000256" key="3">
    <source>
        <dbReference type="ARBA" id="ARBA00023015"/>
    </source>
</evidence>
<dbReference type="GO" id="GO:0000978">
    <property type="term" value="F:RNA polymerase II cis-regulatory region sequence-specific DNA binding"/>
    <property type="evidence" value="ECO:0007669"/>
    <property type="project" value="TreeGrafter"/>
</dbReference>
<keyword evidence="6" id="KW-0539">Nucleus</keyword>
<dbReference type="PhylomeDB" id="A0A091PQJ3"/>
<dbReference type="InterPro" id="IPR043021">
    <property type="entry name" value="GCM_small"/>
</dbReference>